<dbReference type="EMBL" id="VDLX02000001">
    <property type="protein sequence ID" value="KAB8197647.1"/>
    <property type="molecule type" value="Genomic_DNA"/>
</dbReference>
<sequence length="106" mass="10923">MTGEVDIYREWTGTVAPQRMGAHGDEYAAAAGPLGSEAIGASWGDTSLISECATALGLGARYLHEALTVLGSTMQRYGDGMHTAGRNITDAEHGSAAAIDRTGEPA</sequence>
<gene>
    <name evidence="1" type="ORF">FH608_003690</name>
</gene>
<accession>A0A5C4WW25</accession>
<evidence type="ECO:0000313" key="2">
    <source>
        <dbReference type="Proteomes" id="UP000312512"/>
    </source>
</evidence>
<name>A0A5C4WW25_9ACTN</name>
<reference evidence="1 2" key="1">
    <citation type="submission" date="2019-10" db="EMBL/GenBank/DDBJ databases">
        <title>Nonomuraea sp. nov., isolated from Phyllanthus amarus.</title>
        <authorList>
            <person name="Klykleung N."/>
            <person name="Tanasupawat S."/>
        </authorList>
    </citation>
    <scope>NUCLEOTIDE SEQUENCE [LARGE SCALE GENOMIC DNA]</scope>
    <source>
        <strain evidence="1 2">PA1-10</strain>
    </source>
</reference>
<comment type="caution">
    <text evidence="1">The sequence shown here is derived from an EMBL/GenBank/DDBJ whole genome shotgun (WGS) entry which is preliminary data.</text>
</comment>
<dbReference type="Proteomes" id="UP000312512">
    <property type="component" value="Unassembled WGS sequence"/>
</dbReference>
<dbReference type="AlphaFoldDB" id="A0A5C4WW25"/>
<protein>
    <submittedName>
        <fullName evidence="1">Uncharacterized protein</fullName>
    </submittedName>
</protein>
<proteinExistence type="predicted"/>
<keyword evidence="2" id="KW-1185">Reference proteome</keyword>
<dbReference type="RefSeq" id="WP_139628330.1">
    <property type="nucleotide sequence ID" value="NZ_VDLX02000001.1"/>
</dbReference>
<evidence type="ECO:0000313" key="1">
    <source>
        <dbReference type="EMBL" id="KAB8197647.1"/>
    </source>
</evidence>
<organism evidence="1 2">
    <name type="scientific">Nonomuraea phyllanthi</name>
    <dbReference type="NCBI Taxonomy" id="2219224"/>
    <lineage>
        <taxon>Bacteria</taxon>
        <taxon>Bacillati</taxon>
        <taxon>Actinomycetota</taxon>
        <taxon>Actinomycetes</taxon>
        <taxon>Streptosporangiales</taxon>
        <taxon>Streptosporangiaceae</taxon>
        <taxon>Nonomuraea</taxon>
    </lineage>
</organism>